<reference evidence="1" key="1">
    <citation type="submission" date="2016-01" db="EMBL/GenBank/DDBJ databases">
        <authorList>
            <person name="Peeters C."/>
        </authorList>
    </citation>
    <scope>NUCLEOTIDE SEQUENCE [LARGE SCALE GENOMIC DNA]</scope>
    <source>
        <strain evidence="1">LMG 22940</strain>
    </source>
</reference>
<evidence type="ECO:0000313" key="1">
    <source>
        <dbReference type="EMBL" id="SAL85092.1"/>
    </source>
</evidence>
<evidence type="ECO:0000313" key="2">
    <source>
        <dbReference type="Proteomes" id="UP000054770"/>
    </source>
</evidence>
<dbReference type="OrthoDB" id="9132414at2"/>
<keyword evidence="2" id="KW-1185">Reference proteome</keyword>
<gene>
    <name evidence="1" type="ORF">AWB68_07559</name>
</gene>
<comment type="caution">
    <text evidence="1">The sequence shown here is derived from an EMBL/GenBank/DDBJ whole genome shotgun (WGS) entry which is preliminary data.</text>
</comment>
<sequence>MNDKELNLRAGLAAFSDADRVVPVNLDQFDPLNSRDDLIKLLVETGISFSRPREGDIAAEDGDSSVEITIKRGDVVTAAARAACELAASWIDDNDLQAWKVATGQFTR</sequence>
<proteinExistence type="predicted"/>
<dbReference type="AlphaFoldDB" id="A0A158KVB1"/>
<name>A0A158KVB1_9BURK</name>
<organism evidence="1 2">
    <name type="scientific">Caballeronia choica</name>
    <dbReference type="NCBI Taxonomy" id="326476"/>
    <lineage>
        <taxon>Bacteria</taxon>
        <taxon>Pseudomonadati</taxon>
        <taxon>Pseudomonadota</taxon>
        <taxon>Betaproteobacteria</taxon>
        <taxon>Burkholderiales</taxon>
        <taxon>Burkholderiaceae</taxon>
        <taxon>Caballeronia</taxon>
    </lineage>
</organism>
<dbReference type="RefSeq" id="WP_087649377.1">
    <property type="nucleotide sequence ID" value="NZ_FCON02000177.1"/>
</dbReference>
<accession>A0A158KVB1</accession>
<dbReference type="Proteomes" id="UP000054770">
    <property type="component" value="Unassembled WGS sequence"/>
</dbReference>
<protein>
    <submittedName>
        <fullName evidence="1">Uncharacterized protein</fullName>
    </submittedName>
</protein>
<dbReference type="EMBL" id="FCON02000177">
    <property type="protein sequence ID" value="SAL85092.1"/>
    <property type="molecule type" value="Genomic_DNA"/>
</dbReference>